<dbReference type="SMART" id="SM00516">
    <property type="entry name" value="SEC14"/>
    <property type="match status" value="1"/>
</dbReference>
<dbReference type="PANTHER" id="PTHR46384">
    <property type="entry name" value="MOTILE SPERM DOMAIN-CONTAINING PROTEIN 2"/>
    <property type="match status" value="1"/>
</dbReference>
<keyword evidence="3" id="KW-1185">Reference proteome</keyword>
<dbReference type="CDD" id="cd00170">
    <property type="entry name" value="SEC14"/>
    <property type="match status" value="1"/>
</dbReference>
<organism evidence="2">
    <name type="scientific">Medioppia subpectinata</name>
    <dbReference type="NCBI Taxonomy" id="1979941"/>
    <lineage>
        <taxon>Eukaryota</taxon>
        <taxon>Metazoa</taxon>
        <taxon>Ecdysozoa</taxon>
        <taxon>Arthropoda</taxon>
        <taxon>Chelicerata</taxon>
        <taxon>Arachnida</taxon>
        <taxon>Acari</taxon>
        <taxon>Acariformes</taxon>
        <taxon>Sarcoptiformes</taxon>
        <taxon>Oribatida</taxon>
        <taxon>Brachypylina</taxon>
        <taxon>Oppioidea</taxon>
        <taxon>Oppiidae</taxon>
        <taxon>Medioppia</taxon>
    </lineage>
</organism>
<feature type="domain" description="CRAL-TRIO" evidence="1">
    <location>
        <begin position="104"/>
        <end position="260"/>
    </location>
</feature>
<dbReference type="Gene3D" id="3.40.525.10">
    <property type="entry name" value="CRAL-TRIO lipid binding domain"/>
    <property type="match status" value="1"/>
</dbReference>
<evidence type="ECO:0000313" key="2">
    <source>
        <dbReference type="EMBL" id="CAD7627617.1"/>
    </source>
</evidence>
<dbReference type="SUPFAM" id="SSF46938">
    <property type="entry name" value="CRAL/TRIO N-terminal domain"/>
    <property type="match status" value="1"/>
</dbReference>
<dbReference type="Proteomes" id="UP000759131">
    <property type="component" value="Unassembled WGS sequence"/>
</dbReference>
<dbReference type="InterPro" id="IPR036273">
    <property type="entry name" value="CRAL/TRIO_N_dom_sf"/>
</dbReference>
<proteinExistence type="predicted"/>
<protein>
    <recommendedName>
        <fullName evidence="1">CRAL-TRIO domain-containing protein</fullName>
    </recommendedName>
</protein>
<dbReference type="GO" id="GO:0012505">
    <property type="term" value="C:endomembrane system"/>
    <property type="evidence" value="ECO:0007669"/>
    <property type="project" value="TreeGrafter"/>
</dbReference>
<dbReference type="Pfam" id="PF00650">
    <property type="entry name" value="CRAL_TRIO"/>
    <property type="match status" value="1"/>
</dbReference>
<evidence type="ECO:0000259" key="1">
    <source>
        <dbReference type="PROSITE" id="PS50191"/>
    </source>
</evidence>
<dbReference type="EMBL" id="OC859465">
    <property type="protein sequence ID" value="CAD7627617.1"/>
    <property type="molecule type" value="Genomic_DNA"/>
</dbReference>
<name>A0A7R9KRJ1_9ACAR</name>
<sequence>MSVSKNKSKADESHLTSFYKTPKELIHTRLSFQLIPKIRENVTKIYANNKSIADECDINRILSDDWSVQRFADYYHNDVEEATQHLIATLKWRKSFGVNKRSLDKDIGKEFFTIGALFVYEEDKNGIPLLILRGKCNRKVTELRELIEMFIIGTIEQLDTRVGKTGFILVLDCSDCGLNNLSMDLMKFIITSLTVYYPLGIQYILVYNMPWLMRGIWKLIKVWLGEYRHFVHFANGDEITKYVDIESLPKYMGGKCSKLFTEAPDNCPTVYDLAEKYGFTQTEVRKYMKIYDDLLEEAKHY</sequence>
<dbReference type="AlphaFoldDB" id="A0A7R9KRJ1"/>
<dbReference type="OrthoDB" id="75724at2759"/>
<reference evidence="2" key="1">
    <citation type="submission" date="2020-11" db="EMBL/GenBank/DDBJ databases">
        <authorList>
            <person name="Tran Van P."/>
        </authorList>
    </citation>
    <scope>NUCLEOTIDE SEQUENCE</scope>
</reference>
<dbReference type="InterPro" id="IPR001251">
    <property type="entry name" value="CRAL-TRIO_dom"/>
</dbReference>
<dbReference type="EMBL" id="CAJPIZ010004890">
    <property type="protein sequence ID" value="CAG2108047.1"/>
    <property type="molecule type" value="Genomic_DNA"/>
</dbReference>
<accession>A0A7R9KRJ1</accession>
<dbReference type="GO" id="GO:0140284">
    <property type="term" value="C:endoplasmic reticulum-endosome membrane contact site"/>
    <property type="evidence" value="ECO:0007669"/>
    <property type="project" value="TreeGrafter"/>
</dbReference>
<dbReference type="PANTHER" id="PTHR46384:SF1">
    <property type="entry name" value="MOTILE SPERM DOMAIN-CONTAINING PROTEIN 2"/>
    <property type="match status" value="1"/>
</dbReference>
<dbReference type="InterPro" id="IPR053012">
    <property type="entry name" value="ER-organelle_contact"/>
</dbReference>
<dbReference type="PROSITE" id="PS50191">
    <property type="entry name" value="CRAL_TRIO"/>
    <property type="match status" value="1"/>
</dbReference>
<dbReference type="InterPro" id="IPR036865">
    <property type="entry name" value="CRAL-TRIO_dom_sf"/>
</dbReference>
<dbReference type="SUPFAM" id="SSF52087">
    <property type="entry name" value="CRAL/TRIO domain"/>
    <property type="match status" value="1"/>
</dbReference>
<gene>
    <name evidence="2" type="ORF">OSB1V03_LOCUS8042</name>
</gene>
<evidence type="ECO:0000313" key="3">
    <source>
        <dbReference type="Proteomes" id="UP000759131"/>
    </source>
</evidence>